<proteinExistence type="predicted"/>
<dbReference type="SUPFAM" id="SSF53335">
    <property type="entry name" value="S-adenosyl-L-methionine-dependent methyltransferases"/>
    <property type="match status" value="1"/>
</dbReference>
<dbReference type="SMART" id="SM00981">
    <property type="entry name" value="THUMP"/>
    <property type="match status" value="1"/>
</dbReference>
<accession>A0A937KCJ8</accession>
<dbReference type="RefSeq" id="WP_202854842.1">
    <property type="nucleotide sequence ID" value="NZ_JAEUGD010000004.1"/>
</dbReference>
<dbReference type="Gene3D" id="3.30.2130.30">
    <property type="match status" value="1"/>
</dbReference>
<dbReference type="PANTHER" id="PTHR47313">
    <property type="entry name" value="RIBOSOMAL RNA LARGE SUBUNIT METHYLTRANSFERASE K/L"/>
    <property type="match status" value="1"/>
</dbReference>
<dbReference type="Pfam" id="PF02926">
    <property type="entry name" value="THUMP"/>
    <property type="match status" value="1"/>
</dbReference>
<comment type="caution">
    <text evidence="5">The sequence shown here is derived from an EMBL/GenBank/DDBJ whole genome shotgun (WGS) entry which is preliminary data.</text>
</comment>
<dbReference type="Pfam" id="PF01170">
    <property type="entry name" value="UPF0020"/>
    <property type="match status" value="1"/>
</dbReference>
<keyword evidence="3" id="KW-0694">RNA-binding</keyword>
<evidence type="ECO:0000313" key="5">
    <source>
        <dbReference type="EMBL" id="MBL6445308.1"/>
    </source>
</evidence>
<dbReference type="CDD" id="cd11715">
    <property type="entry name" value="THUMP_AdoMetMT"/>
    <property type="match status" value="1"/>
</dbReference>
<keyword evidence="1 5" id="KW-0489">Methyltransferase</keyword>
<dbReference type="InterPro" id="IPR004114">
    <property type="entry name" value="THUMP_dom"/>
</dbReference>
<dbReference type="GO" id="GO:0003723">
    <property type="term" value="F:RNA binding"/>
    <property type="evidence" value="ECO:0007669"/>
    <property type="project" value="UniProtKB-UniRule"/>
</dbReference>
<dbReference type="PROSITE" id="PS51165">
    <property type="entry name" value="THUMP"/>
    <property type="match status" value="1"/>
</dbReference>
<evidence type="ECO:0000259" key="4">
    <source>
        <dbReference type="PROSITE" id="PS51165"/>
    </source>
</evidence>
<dbReference type="Pfam" id="PF22020">
    <property type="entry name" value="RlmL_1st"/>
    <property type="match status" value="1"/>
</dbReference>
<evidence type="ECO:0000256" key="2">
    <source>
        <dbReference type="ARBA" id="ARBA00022679"/>
    </source>
</evidence>
<dbReference type="CDD" id="cd02440">
    <property type="entry name" value="AdoMet_MTases"/>
    <property type="match status" value="1"/>
</dbReference>
<evidence type="ECO:0000256" key="3">
    <source>
        <dbReference type="PROSITE-ProRule" id="PRU00529"/>
    </source>
</evidence>
<dbReference type="GO" id="GO:0070043">
    <property type="term" value="F:rRNA (guanine-N7-)-methyltransferase activity"/>
    <property type="evidence" value="ECO:0007669"/>
    <property type="project" value="TreeGrafter"/>
</dbReference>
<dbReference type="AlphaFoldDB" id="A0A937KCJ8"/>
<dbReference type="Proteomes" id="UP000614216">
    <property type="component" value="Unassembled WGS sequence"/>
</dbReference>
<keyword evidence="6" id="KW-1185">Reference proteome</keyword>
<gene>
    <name evidence="5" type="ORF">JMN32_03245</name>
</gene>
<reference evidence="5" key="1">
    <citation type="submission" date="2021-01" db="EMBL/GenBank/DDBJ databases">
        <title>Fulvivirga kasyanovii gen. nov., sp nov., a novel member of the phylum Bacteroidetes isolated from seawater in a mussel farm.</title>
        <authorList>
            <person name="Zhao L.-H."/>
            <person name="Wang Z.-J."/>
        </authorList>
    </citation>
    <scope>NUCLEOTIDE SEQUENCE</scope>
    <source>
        <strain evidence="5">29W222</strain>
    </source>
</reference>
<dbReference type="GO" id="GO:0008990">
    <property type="term" value="F:rRNA (guanine-N2-)-methyltransferase activity"/>
    <property type="evidence" value="ECO:0007669"/>
    <property type="project" value="TreeGrafter"/>
</dbReference>
<dbReference type="Gene3D" id="3.40.50.150">
    <property type="entry name" value="Vaccinia Virus protein VP39"/>
    <property type="match status" value="1"/>
</dbReference>
<dbReference type="EMBL" id="JAEUGD010000004">
    <property type="protein sequence ID" value="MBL6445308.1"/>
    <property type="molecule type" value="Genomic_DNA"/>
</dbReference>
<name>A0A937KCJ8_9BACT</name>
<dbReference type="InterPro" id="IPR054170">
    <property type="entry name" value="RlmL_1st"/>
</dbReference>
<sequence length="388" mass="44373">MTTSKIVITCSPRVAPHLKKEVEQLGYKISKTDHQSVELSGTFEDTLKLNLHLRTANRVLFHIKSFRADHPDQLYKRLRNIPWEEYFDANGYISIKSFVSNRFIQDVRFASLRAKDAIVDRFVDKFGKRPDSGKDLSKTVLFLHWTDEHANIYIDTSGETIAKHGYRKIPMKAPMMESLASATILSSQWDYKSHFLNPMCGSGTLAIEAALMATHRAPGLSRDNFGFMHVKLYKPTVWERLKKEAQSQIKDGIDFQIVASDLNPEAVTAAQRNAREAGVEHLIEFHTGDFRKIPVPEPKNGVIFINPEYGQRLGEEQKLAGIYQEVGDFFKNNTQGYTGYIFTGNMNLAKKIGLRTKRRIEFYNGKIDCRLLEYELYAGSKKNVNLNR</sequence>
<protein>
    <submittedName>
        <fullName evidence="5">Class I SAM-dependent RNA methyltransferase</fullName>
    </submittedName>
</protein>
<dbReference type="PANTHER" id="PTHR47313:SF1">
    <property type="entry name" value="RIBOSOMAL RNA LARGE SUBUNIT METHYLTRANSFERASE K_L"/>
    <property type="match status" value="1"/>
</dbReference>
<dbReference type="InterPro" id="IPR029063">
    <property type="entry name" value="SAM-dependent_MTases_sf"/>
</dbReference>
<feature type="domain" description="THUMP" evidence="4">
    <location>
        <begin position="45"/>
        <end position="156"/>
    </location>
</feature>
<evidence type="ECO:0000256" key="1">
    <source>
        <dbReference type="ARBA" id="ARBA00022603"/>
    </source>
</evidence>
<dbReference type="InterPro" id="IPR000241">
    <property type="entry name" value="RlmKL-like_Mtase"/>
</dbReference>
<keyword evidence="2" id="KW-0808">Transferase</keyword>
<evidence type="ECO:0000313" key="6">
    <source>
        <dbReference type="Proteomes" id="UP000614216"/>
    </source>
</evidence>
<organism evidence="5 6">
    <name type="scientific">Fulvivirga marina</name>
    <dbReference type="NCBI Taxonomy" id="2494733"/>
    <lineage>
        <taxon>Bacteria</taxon>
        <taxon>Pseudomonadati</taxon>
        <taxon>Bacteroidota</taxon>
        <taxon>Cytophagia</taxon>
        <taxon>Cytophagales</taxon>
        <taxon>Fulvivirgaceae</taxon>
        <taxon>Fulvivirga</taxon>
    </lineage>
</organism>